<dbReference type="AlphaFoldDB" id="V6HW45"/>
<dbReference type="Proteomes" id="UP000018747">
    <property type="component" value="Unassembled WGS sequence"/>
</dbReference>
<sequence>MLGKGLDKHKVLYRGLFGKIACKSEAIFFFTFIVLSKTSQLFLSFLFVFKWITEVVFLI</sequence>
<organism evidence="1 2">
    <name type="scientific">Leptospira alexanderi serovar Manhao 3 str. L 60</name>
    <dbReference type="NCBI Taxonomy" id="1049759"/>
    <lineage>
        <taxon>Bacteria</taxon>
        <taxon>Pseudomonadati</taxon>
        <taxon>Spirochaetota</taxon>
        <taxon>Spirochaetia</taxon>
        <taxon>Leptospirales</taxon>
        <taxon>Leptospiraceae</taxon>
        <taxon>Leptospira</taxon>
    </lineage>
</organism>
<proteinExistence type="predicted"/>
<dbReference type="EMBL" id="AHMT02000039">
    <property type="protein sequence ID" value="EQA62085.1"/>
    <property type="molecule type" value="Genomic_DNA"/>
</dbReference>
<gene>
    <name evidence="1" type="ORF">LEP1GSC062_2079</name>
</gene>
<accession>V6HW45</accession>
<protein>
    <submittedName>
        <fullName evidence="1">Uncharacterized protein</fullName>
    </submittedName>
</protein>
<keyword evidence="2" id="KW-1185">Reference proteome</keyword>
<evidence type="ECO:0000313" key="2">
    <source>
        <dbReference type="Proteomes" id="UP000018747"/>
    </source>
</evidence>
<comment type="caution">
    <text evidence="1">The sequence shown here is derived from an EMBL/GenBank/DDBJ whole genome shotgun (WGS) entry which is preliminary data.</text>
</comment>
<evidence type="ECO:0000313" key="1">
    <source>
        <dbReference type="EMBL" id="EQA62085.1"/>
    </source>
</evidence>
<reference evidence="1" key="1">
    <citation type="submission" date="2013-05" db="EMBL/GenBank/DDBJ databases">
        <authorList>
            <person name="Harkins D.M."/>
            <person name="Durkin A.S."/>
            <person name="Brinkac L.M."/>
            <person name="Haft D.H."/>
            <person name="Selengut J.D."/>
            <person name="Sanka R."/>
            <person name="DePew J."/>
            <person name="Purushe J."/>
            <person name="Hartskeerl R.A."/>
            <person name="Ahmed A."/>
            <person name="van der Linden H."/>
            <person name="Goris M.G.A."/>
            <person name="Vinetz J.M."/>
            <person name="Sutton G.G."/>
            <person name="Nierman W.C."/>
            <person name="Fouts D.E."/>
        </authorList>
    </citation>
    <scope>NUCLEOTIDE SEQUENCE [LARGE SCALE GENOMIC DNA]</scope>
    <source>
        <strain evidence="1">L 60</strain>
    </source>
</reference>
<name>V6HW45_9LEPT</name>